<name>W6Q2Q8_PENRF</name>
<evidence type="ECO:0000313" key="3">
    <source>
        <dbReference type="Proteomes" id="UP000030686"/>
    </source>
</evidence>
<sequence length="103" mass="11476">MANKVAWPHGLGIHLHGLGYEVLLSLCFYTMADCHELSMSCQLPGVSIWYSCSAAFYSSTFGATCHKHSMTPNQGGDLLTKSQELLLTYTQQEYQIPQSLHSY</sequence>
<feature type="chain" id="PRO_5004879874" evidence="1">
    <location>
        <begin position="35"/>
        <end position="103"/>
    </location>
</feature>
<keyword evidence="3" id="KW-1185">Reference proteome</keyword>
<keyword evidence="1" id="KW-0732">Signal</keyword>
<protein>
    <submittedName>
        <fullName evidence="2">Genomic scaffold, ProqFM164S02</fullName>
    </submittedName>
</protein>
<organism evidence="2 3">
    <name type="scientific">Penicillium roqueforti (strain FM164)</name>
    <dbReference type="NCBI Taxonomy" id="1365484"/>
    <lineage>
        <taxon>Eukaryota</taxon>
        <taxon>Fungi</taxon>
        <taxon>Dikarya</taxon>
        <taxon>Ascomycota</taxon>
        <taxon>Pezizomycotina</taxon>
        <taxon>Eurotiomycetes</taxon>
        <taxon>Eurotiomycetidae</taxon>
        <taxon>Eurotiales</taxon>
        <taxon>Aspergillaceae</taxon>
        <taxon>Penicillium</taxon>
    </lineage>
</organism>
<accession>W6Q2Q8</accession>
<feature type="signal peptide" evidence="1">
    <location>
        <begin position="1"/>
        <end position="34"/>
    </location>
</feature>
<gene>
    <name evidence="2" type="ORF">PROQFM164_S02g000765</name>
</gene>
<dbReference type="AlphaFoldDB" id="W6Q2Q8"/>
<proteinExistence type="predicted"/>
<dbReference type="Proteomes" id="UP000030686">
    <property type="component" value="Unassembled WGS sequence"/>
</dbReference>
<evidence type="ECO:0000313" key="2">
    <source>
        <dbReference type="EMBL" id="CDM30615.1"/>
    </source>
</evidence>
<reference evidence="2" key="1">
    <citation type="journal article" date="2014" name="Nat. Commun.">
        <title>Multiple recent horizontal transfers of a large genomic region in cheese making fungi.</title>
        <authorList>
            <person name="Cheeseman K."/>
            <person name="Ropars J."/>
            <person name="Renault P."/>
            <person name="Dupont J."/>
            <person name="Gouzy J."/>
            <person name="Branca A."/>
            <person name="Abraham A.L."/>
            <person name="Ceppi M."/>
            <person name="Conseiller E."/>
            <person name="Debuchy R."/>
            <person name="Malagnac F."/>
            <person name="Goarin A."/>
            <person name="Silar P."/>
            <person name="Lacoste S."/>
            <person name="Sallet E."/>
            <person name="Bensimon A."/>
            <person name="Giraud T."/>
            <person name="Brygoo Y."/>
        </authorList>
    </citation>
    <scope>NUCLEOTIDE SEQUENCE [LARGE SCALE GENOMIC DNA]</scope>
    <source>
        <strain evidence="2">FM164</strain>
    </source>
</reference>
<dbReference type="EMBL" id="HG792016">
    <property type="protein sequence ID" value="CDM30615.1"/>
    <property type="molecule type" value="Genomic_DNA"/>
</dbReference>
<evidence type="ECO:0000256" key="1">
    <source>
        <dbReference type="SAM" id="SignalP"/>
    </source>
</evidence>